<dbReference type="OrthoDB" id="10058284at2759"/>
<dbReference type="InterPro" id="IPR052055">
    <property type="entry name" value="Hepadnavirus_pol/RT"/>
</dbReference>
<organism evidence="5 6">
    <name type="scientific">Carassius auratus</name>
    <name type="common">Goldfish</name>
    <dbReference type="NCBI Taxonomy" id="7957"/>
    <lineage>
        <taxon>Eukaryota</taxon>
        <taxon>Metazoa</taxon>
        <taxon>Chordata</taxon>
        <taxon>Craniata</taxon>
        <taxon>Vertebrata</taxon>
        <taxon>Euteleostomi</taxon>
        <taxon>Actinopterygii</taxon>
        <taxon>Neopterygii</taxon>
        <taxon>Teleostei</taxon>
        <taxon>Ostariophysi</taxon>
        <taxon>Cypriniformes</taxon>
        <taxon>Cyprinidae</taxon>
        <taxon>Cyprininae</taxon>
        <taxon>Carassius</taxon>
    </lineage>
</organism>
<dbReference type="AlphaFoldDB" id="A0A6P6NSF5"/>
<dbReference type="EC" id="3.1.26.4" evidence="2"/>
<evidence type="ECO:0000256" key="3">
    <source>
        <dbReference type="SAM" id="MobiDB-lite"/>
    </source>
</evidence>
<dbReference type="RefSeq" id="XP_026111446.1">
    <property type="nucleotide sequence ID" value="XM_026255661.1"/>
</dbReference>
<dbReference type="Gene3D" id="3.30.70.270">
    <property type="match status" value="1"/>
</dbReference>
<dbReference type="PANTHER" id="PTHR33050:SF8">
    <property type="entry name" value="REVERSE TRANSCRIPTASE DOMAIN-CONTAINING PROTEIN"/>
    <property type="match status" value="1"/>
</dbReference>
<accession>A0A6P6NSF5</accession>
<dbReference type="GeneID" id="113087908"/>
<name>A0A6P6NSF5_CARAU</name>
<dbReference type="CDD" id="cd09275">
    <property type="entry name" value="RNase_HI_RT_DIRS1"/>
    <property type="match status" value="1"/>
</dbReference>
<sequence length="667" mass="74044">MTNLEHSFTSSHSTSSPPSQLTIQTPFQNVSASPASSNFNLSTATPAQAFGRRFVPPAAATVSNHLRSNIIQVFAALTVTRLHFALKRLLVTLQPLSTVLKIVCKDPHPKSVCPRRYKPAPRGKTLIRKKILNKHPSTPINIPNLSSYLSSHPDPVFVDYLITGLSQGFRVGILSPLSASFVAKNLQSARQEPEVVSVLLDKEVNKGYVIGPFTSPPFSPFRINAIGIATRKYSGKKRLIFDMSSPHSSNIASVNENIPLTPFSLHYATVDNAIQLIKLAGPGAWLAKADITDAFKIIPIHPSDWPYFGVKWNSKFYFAVRLTFGCRSSPHIFNSLSEALCWILLNICKLPFVLHLLDDFLLVDFPSSQSSILSILKKIFSDVGVPLSAEKTLGPSTSLEFLGISLDTVKMQASLPQEKLLRIRSFLESFSSLRCVTKRDMLSLLGHLNFAMSIIPQGRTFISRLLTMAHSVQKLSDPIQVDDGCLSDIKFWTQLLNDWNGISFFYNDAFESSADLQLFTDAAPSIGFGGFFRGQWFAEKWPNKFPKKESGSVSSALYEIYPLVVASVIWGSAWSRKRILLFCDNEATVAIINKGRSSCQTIMPFLRRLIWQSVTFNFIIKAAHIPGHCNVIADALSRFRFQTFRRLCPSANTEPTPCPPLSATMLN</sequence>
<dbReference type="SUPFAM" id="SSF56672">
    <property type="entry name" value="DNA/RNA polymerases"/>
    <property type="match status" value="1"/>
</dbReference>
<comment type="similarity">
    <text evidence="1">Belongs to the beta type-B retroviral polymerase family. HERV class-II K(HML-2) pol subfamily.</text>
</comment>
<evidence type="ECO:0000313" key="6">
    <source>
        <dbReference type="RefSeq" id="XP_026111446.1"/>
    </source>
</evidence>
<dbReference type="InterPro" id="IPR043128">
    <property type="entry name" value="Rev_trsase/Diguanyl_cyclase"/>
</dbReference>
<dbReference type="KEGG" id="caua:113087908"/>
<evidence type="ECO:0000256" key="2">
    <source>
        <dbReference type="ARBA" id="ARBA00012180"/>
    </source>
</evidence>
<keyword evidence="5" id="KW-1185">Reference proteome</keyword>
<proteinExistence type="inferred from homology"/>
<evidence type="ECO:0000313" key="5">
    <source>
        <dbReference type="Proteomes" id="UP000515129"/>
    </source>
</evidence>
<evidence type="ECO:0000259" key="4">
    <source>
        <dbReference type="Pfam" id="PF00078"/>
    </source>
</evidence>
<dbReference type="Pfam" id="PF00078">
    <property type="entry name" value="RVT_1"/>
    <property type="match status" value="1"/>
</dbReference>
<reference evidence="6" key="1">
    <citation type="submission" date="2025-08" db="UniProtKB">
        <authorList>
            <consortium name="RefSeq"/>
        </authorList>
    </citation>
    <scope>IDENTIFICATION</scope>
    <source>
        <strain evidence="6">Wakin</strain>
        <tissue evidence="6">Muscle</tissue>
    </source>
</reference>
<dbReference type="PANTHER" id="PTHR33050">
    <property type="entry name" value="REVERSE TRANSCRIPTASE DOMAIN-CONTAINING PROTEIN"/>
    <property type="match status" value="1"/>
</dbReference>
<dbReference type="Gene3D" id="3.10.10.10">
    <property type="entry name" value="HIV Type 1 Reverse Transcriptase, subunit A, domain 1"/>
    <property type="match status" value="1"/>
</dbReference>
<feature type="compositionally biased region" description="Low complexity" evidence="3">
    <location>
        <begin position="1"/>
        <end position="19"/>
    </location>
</feature>
<dbReference type="GO" id="GO:0004523">
    <property type="term" value="F:RNA-DNA hybrid ribonuclease activity"/>
    <property type="evidence" value="ECO:0007669"/>
    <property type="project" value="UniProtKB-EC"/>
</dbReference>
<dbReference type="CDD" id="cd03714">
    <property type="entry name" value="RT_DIRS1"/>
    <property type="match status" value="1"/>
</dbReference>
<dbReference type="Proteomes" id="UP000515129">
    <property type="component" value="Unplaced"/>
</dbReference>
<evidence type="ECO:0000256" key="1">
    <source>
        <dbReference type="ARBA" id="ARBA00010879"/>
    </source>
</evidence>
<protein>
    <recommendedName>
        <fullName evidence="2">ribonuclease H</fullName>
        <ecNumber evidence="2">3.1.26.4</ecNumber>
    </recommendedName>
</protein>
<dbReference type="InterPro" id="IPR000477">
    <property type="entry name" value="RT_dom"/>
</dbReference>
<dbReference type="InterPro" id="IPR043502">
    <property type="entry name" value="DNA/RNA_pol_sf"/>
</dbReference>
<gene>
    <name evidence="6" type="primary">LOC113087908</name>
</gene>
<feature type="domain" description="Reverse transcriptase" evidence="4">
    <location>
        <begin position="274"/>
        <end position="405"/>
    </location>
</feature>
<feature type="region of interest" description="Disordered" evidence="3">
    <location>
        <begin position="1"/>
        <end position="23"/>
    </location>
</feature>